<dbReference type="PANTHER" id="PTHR10204:SF34">
    <property type="entry name" value="NAD(P)H DEHYDROGENASE [QUINONE] 1 ISOFORM 1"/>
    <property type="match status" value="1"/>
</dbReference>
<evidence type="ECO:0000313" key="5">
    <source>
        <dbReference type="Proteomes" id="UP000033166"/>
    </source>
</evidence>
<dbReference type="Pfam" id="PF02525">
    <property type="entry name" value="Flavodoxin_2"/>
    <property type="match status" value="1"/>
</dbReference>
<gene>
    <name evidence="4" type="ORF">LACPI_1303</name>
</gene>
<feature type="domain" description="Flavodoxin-like fold" evidence="3">
    <location>
        <begin position="1"/>
        <end position="175"/>
    </location>
</feature>
<organism evidence="4 5">
    <name type="scientific">Pseudolactococcus piscium MKFS47</name>
    <dbReference type="NCBI Taxonomy" id="297352"/>
    <lineage>
        <taxon>Bacteria</taxon>
        <taxon>Bacillati</taxon>
        <taxon>Bacillota</taxon>
        <taxon>Bacilli</taxon>
        <taxon>Lactobacillales</taxon>
        <taxon>Streptococcaceae</taxon>
        <taxon>Pseudolactococcus</taxon>
    </lineage>
</organism>
<accession>A0A0D6DX19</accession>
<dbReference type="Gene3D" id="3.40.50.360">
    <property type="match status" value="1"/>
</dbReference>
<dbReference type="GO" id="GO:0003955">
    <property type="term" value="F:NAD(P)H dehydrogenase (quinone) activity"/>
    <property type="evidence" value="ECO:0007669"/>
    <property type="project" value="TreeGrafter"/>
</dbReference>
<proteinExistence type="inferred from homology"/>
<evidence type="ECO:0000256" key="2">
    <source>
        <dbReference type="ARBA" id="ARBA00023002"/>
    </source>
</evidence>
<dbReference type="Proteomes" id="UP000033166">
    <property type="component" value="Chromosome I"/>
</dbReference>
<dbReference type="KEGG" id="lpk:LACPI_1303"/>
<dbReference type="InterPro" id="IPR051545">
    <property type="entry name" value="NAD(P)H_dehydrogenase_qn"/>
</dbReference>
<dbReference type="InterPro" id="IPR003680">
    <property type="entry name" value="Flavodoxin_fold"/>
</dbReference>
<dbReference type="SUPFAM" id="SSF52218">
    <property type="entry name" value="Flavoproteins"/>
    <property type="match status" value="1"/>
</dbReference>
<sequence length="184" mass="20405">MQTTLLIGHPYDKSFNHVILAKLLERYPSATVINLVADGFNPAMLSADLALFSKGAYADPLVGKYQEILSQTDKLIIIAPIWWYGLPAIIKGFFDKVMLKNFAYTEVNGRLVGQLTHIKETVVITTGIAPAIYLRLFAGHPIGALKKRVLKDMGLKQVKWFHKGNVTKSAANNKKWLAAVAKKV</sequence>
<dbReference type="HOGENOM" id="CLU_058643_1_0_9"/>
<name>A0A0D6DX19_9LACT</name>
<comment type="similarity">
    <text evidence="1">Belongs to the NAD(P)H dehydrogenase (quinone) family.</text>
</comment>
<protein>
    <submittedName>
        <fullName evidence="4">NAD(P)H dehydrogenase</fullName>
    </submittedName>
</protein>
<dbReference type="PANTHER" id="PTHR10204">
    <property type="entry name" value="NAD P H OXIDOREDUCTASE-RELATED"/>
    <property type="match status" value="1"/>
</dbReference>
<dbReference type="EMBL" id="LN774769">
    <property type="protein sequence ID" value="CEN28503.1"/>
    <property type="molecule type" value="Genomic_DNA"/>
</dbReference>
<dbReference type="AlphaFoldDB" id="A0A0D6DX19"/>
<dbReference type="RefSeq" id="WP_047915627.1">
    <property type="nucleotide sequence ID" value="NZ_LN774769.1"/>
</dbReference>
<dbReference type="STRING" id="1364.LP2241_30303"/>
<evidence type="ECO:0000256" key="1">
    <source>
        <dbReference type="ARBA" id="ARBA00006252"/>
    </source>
</evidence>
<evidence type="ECO:0000313" key="4">
    <source>
        <dbReference type="EMBL" id="CEN28503.1"/>
    </source>
</evidence>
<keyword evidence="2" id="KW-0560">Oxidoreductase</keyword>
<evidence type="ECO:0000259" key="3">
    <source>
        <dbReference type="Pfam" id="PF02525"/>
    </source>
</evidence>
<dbReference type="GO" id="GO:0005829">
    <property type="term" value="C:cytosol"/>
    <property type="evidence" value="ECO:0007669"/>
    <property type="project" value="TreeGrafter"/>
</dbReference>
<dbReference type="InterPro" id="IPR029039">
    <property type="entry name" value="Flavoprotein-like_sf"/>
</dbReference>
<reference evidence="5" key="1">
    <citation type="submission" date="2015-01" db="EMBL/GenBank/DDBJ databases">
        <authorList>
            <person name="Andreevskaya M."/>
        </authorList>
    </citation>
    <scope>NUCLEOTIDE SEQUENCE [LARGE SCALE GENOMIC DNA]</scope>
    <source>
        <strain evidence="5">MKFS47</strain>
    </source>
</reference>